<reference evidence="1 2" key="1">
    <citation type="journal article" date="2014" name="BMC Genomics">
        <title>Comparison of environmental and isolate Sulfobacillus genomes reveals diverse carbon, sulfur, nitrogen, and hydrogen metabolisms.</title>
        <authorList>
            <person name="Justice N.B."/>
            <person name="Norman A."/>
            <person name="Brown C.T."/>
            <person name="Singh A."/>
            <person name="Thomas B.C."/>
            <person name="Banfield J.F."/>
        </authorList>
    </citation>
    <scope>NUCLEOTIDE SEQUENCE [LARGE SCALE GENOMIC DNA]</scope>
    <source>
        <strain evidence="1">AMDSBA4</strain>
    </source>
</reference>
<dbReference type="PANTHER" id="PTHR36849">
    <property type="entry name" value="CYTOPLASMIC PROTEIN-RELATED"/>
    <property type="match status" value="1"/>
</dbReference>
<name>A0A2T2XEW3_9FIRM</name>
<dbReference type="EMBL" id="PXYW01000029">
    <property type="protein sequence ID" value="PSR33006.1"/>
    <property type="molecule type" value="Genomic_DNA"/>
</dbReference>
<gene>
    <name evidence="1" type="ORF">C7B46_12190</name>
</gene>
<proteinExistence type="predicted"/>
<sequence length="111" mass="13299">MNKVECGRIYDPSPTPDYVRILVDRLWPRGIRKDQTWWSLWLPEVAPSPTLRSWYHAHRDAYPEFRKQYLKEIAVGPQKLAWDELYRLANVGPVMILTYSRIWEHSHLPIL</sequence>
<evidence type="ECO:0008006" key="3">
    <source>
        <dbReference type="Google" id="ProtNLM"/>
    </source>
</evidence>
<comment type="caution">
    <text evidence="1">The sequence shown here is derived from an EMBL/GenBank/DDBJ whole genome shotgun (WGS) entry which is preliminary data.</text>
</comment>
<accession>A0A2T2XEW3</accession>
<evidence type="ECO:0000313" key="1">
    <source>
        <dbReference type="EMBL" id="PSR33006.1"/>
    </source>
</evidence>
<dbReference type="InterPro" id="IPR052552">
    <property type="entry name" value="YeaO-like"/>
</dbReference>
<protein>
    <recommendedName>
        <fullName evidence="3">DUF488 domain-containing protein</fullName>
    </recommendedName>
</protein>
<feature type="non-terminal residue" evidence="1">
    <location>
        <position position="111"/>
    </location>
</feature>
<dbReference type="Proteomes" id="UP000242972">
    <property type="component" value="Unassembled WGS sequence"/>
</dbReference>
<evidence type="ECO:0000313" key="2">
    <source>
        <dbReference type="Proteomes" id="UP000242972"/>
    </source>
</evidence>
<dbReference type="Pfam" id="PF22752">
    <property type="entry name" value="DUF488-N3i"/>
    <property type="match status" value="1"/>
</dbReference>
<organism evidence="1 2">
    <name type="scientific">Sulfobacillus benefaciens</name>
    <dbReference type="NCBI Taxonomy" id="453960"/>
    <lineage>
        <taxon>Bacteria</taxon>
        <taxon>Bacillati</taxon>
        <taxon>Bacillota</taxon>
        <taxon>Clostridia</taxon>
        <taxon>Eubacteriales</taxon>
        <taxon>Clostridiales Family XVII. Incertae Sedis</taxon>
        <taxon>Sulfobacillus</taxon>
    </lineage>
</organism>
<dbReference type="PANTHER" id="PTHR36849:SF1">
    <property type="entry name" value="CYTOPLASMIC PROTEIN"/>
    <property type="match status" value="1"/>
</dbReference>
<dbReference type="AlphaFoldDB" id="A0A2T2XEW3"/>